<keyword evidence="8 9" id="KW-0472">Membrane</keyword>
<comment type="function">
    <text evidence="1">Probable acetyltransferase, which acetylates the inositol ring of phosphatidylinositol during biosynthesis of GPI-anchor.</text>
</comment>
<keyword evidence="6 9" id="KW-0812">Transmembrane</keyword>
<name>A0ABR3GV08_9PEZI</name>
<comment type="subcellular location">
    <subcellularLocation>
        <location evidence="2 9">Endoplasmic reticulum membrane</location>
        <topology evidence="2 9">Multi-pass membrane protein</topology>
    </subcellularLocation>
</comment>
<keyword evidence="9" id="KW-0256">Endoplasmic reticulum</keyword>
<keyword evidence="7 9" id="KW-1133">Transmembrane helix</keyword>
<reference evidence="10 11" key="1">
    <citation type="submission" date="2024-02" db="EMBL/GenBank/DDBJ databases">
        <title>Discinaceae phylogenomics.</title>
        <authorList>
            <person name="Dirks A.C."/>
            <person name="James T.Y."/>
        </authorList>
    </citation>
    <scope>NUCLEOTIDE SEQUENCE [LARGE SCALE GENOMIC DNA]</scope>
    <source>
        <strain evidence="10 11">ACD0624</strain>
    </source>
</reference>
<feature type="transmembrane region" description="Helical" evidence="9">
    <location>
        <begin position="80"/>
        <end position="100"/>
    </location>
</feature>
<evidence type="ECO:0000256" key="1">
    <source>
        <dbReference type="ARBA" id="ARBA00002531"/>
    </source>
</evidence>
<dbReference type="PIRSF" id="PIRSF017321">
    <property type="entry name" value="GWT1"/>
    <property type="match status" value="1"/>
</dbReference>
<feature type="transmembrane region" description="Helical" evidence="9">
    <location>
        <begin position="359"/>
        <end position="376"/>
    </location>
</feature>
<feature type="transmembrane region" description="Helical" evidence="9">
    <location>
        <begin position="271"/>
        <end position="299"/>
    </location>
</feature>
<protein>
    <recommendedName>
        <fullName evidence="9">GPI-anchored wall transfer protein</fullName>
        <ecNumber evidence="9">2.3.-.-</ecNumber>
    </recommendedName>
</protein>
<comment type="similarity">
    <text evidence="4 9">Belongs to the PIGW family.</text>
</comment>
<keyword evidence="11" id="KW-1185">Reference proteome</keyword>
<keyword evidence="9" id="KW-0012">Acyltransferase</keyword>
<evidence type="ECO:0000256" key="3">
    <source>
        <dbReference type="ARBA" id="ARBA00004687"/>
    </source>
</evidence>
<gene>
    <name evidence="10" type="primary">GWT1</name>
    <name evidence="10" type="ORF">Q9L58_001316</name>
</gene>
<accession>A0ABR3GV08</accession>
<evidence type="ECO:0000313" key="11">
    <source>
        <dbReference type="Proteomes" id="UP001447188"/>
    </source>
</evidence>
<comment type="function">
    <text evidence="9">A acetyltransferase, which acetylates the inositol ring of phosphatidylinositol during biosynthesis of GPI-anchor.</text>
</comment>
<evidence type="ECO:0000256" key="9">
    <source>
        <dbReference type="RuleBase" id="RU280819"/>
    </source>
</evidence>
<evidence type="ECO:0000256" key="8">
    <source>
        <dbReference type="ARBA" id="ARBA00023136"/>
    </source>
</evidence>
<dbReference type="Pfam" id="PF06423">
    <property type="entry name" value="GWT1"/>
    <property type="match status" value="1"/>
</dbReference>
<feature type="transmembrane region" description="Helical" evidence="9">
    <location>
        <begin position="167"/>
        <end position="187"/>
    </location>
</feature>
<evidence type="ECO:0000256" key="6">
    <source>
        <dbReference type="ARBA" id="ARBA00022692"/>
    </source>
</evidence>
<dbReference type="PANTHER" id="PTHR20661">
    <property type="entry name" value="PHOSPHATIDYLINOSITOL-GLYCAN BIOSYNTHESIS CLASS W PROTEIN"/>
    <property type="match status" value="1"/>
</dbReference>
<feature type="transmembrane region" description="Helical" evidence="9">
    <location>
        <begin position="20"/>
        <end position="41"/>
    </location>
</feature>
<keyword evidence="9" id="KW-0808">Transferase</keyword>
<feature type="transmembrane region" description="Helical" evidence="9">
    <location>
        <begin position="396"/>
        <end position="414"/>
    </location>
</feature>
<evidence type="ECO:0000256" key="4">
    <source>
        <dbReference type="ARBA" id="ARBA00007559"/>
    </source>
</evidence>
<feature type="transmembrane region" description="Helical" evidence="9">
    <location>
        <begin position="134"/>
        <end position="155"/>
    </location>
</feature>
<comment type="caution">
    <text evidence="10">The sequence shown here is derived from an EMBL/GenBank/DDBJ whole genome shotgun (WGS) entry which is preliminary data.</text>
</comment>
<feature type="transmembrane region" description="Helical" evidence="9">
    <location>
        <begin position="53"/>
        <end position="74"/>
    </location>
</feature>
<comment type="pathway">
    <text evidence="3 9">Glycolipid biosynthesis; glycosylphosphatidylinositol-anchor biosynthesis.</text>
</comment>
<proteinExistence type="inferred from homology"/>
<feature type="transmembrane region" description="Helical" evidence="9">
    <location>
        <begin position="239"/>
        <end position="259"/>
    </location>
</feature>
<dbReference type="PANTHER" id="PTHR20661:SF0">
    <property type="entry name" value="PHOSPHATIDYLINOSITOL-GLYCAN BIOSYNTHESIS CLASS W PROTEIN"/>
    <property type="match status" value="1"/>
</dbReference>
<dbReference type="EC" id="2.3.-.-" evidence="9"/>
<feature type="transmembrane region" description="Helical" evidence="9">
    <location>
        <begin position="448"/>
        <end position="468"/>
    </location>
</feature>
<dbReference type="EMBL" id="JBBBZM010000009">
    <property type="protein sequence ID" value="KAL0639749.1"/>
    <property type="molecule type" value="Genomic_DNA"/>
</dbReference>
<dbReference type="InterPro" id="IPR009447">
    <property type="entry name" value="PIGW/GWT1"/>
</dbReference>
<keyword evidence="5 9" id="KW-0337">GPI-anchor biosynthesis</keyword>
<dbReference type="Proteomes" id="UP001447188">
    <property type="component" value="Unassembled WGS sequence"/>
</dbReference>
<evidence type="ECO:0000256" key="5">
    <source>
        <dbReference type="ARBA" id="ARBA00022502"/>
    </source>
</evidence>
<evidence type="ECO:0000313" key="10">
    <source>
        <dbReference type="EMBL" id="KAL0639749.1"/>
    </source>
</evidence>
<feature type="transmembrane region" description="Helical" evidence="9">
    <location>
        <begin position="319"/>
        <end position="347"/>
    </location>
</feature>
<sequence length="502" mass="54379">MAPSLKSQKEDFVSNLTGGTISEINLVTAVAPVTYILFAAFQSRLHFFHPYGPVQLVADFLLNAVAILLSTTLYSKFPLLLNLLILLPAIILCVGITPAHQKAKRLAKPKHDASSIVTKTTSEPLLPKKPFVTVYRGSMMVITCAAILAVDFKIFPRRFAKVENWGTSLMDLGVGSFVFSSGLVSARQVLKDHFAKKAASSLLARMKGAMRSSLPLLVLGFVRLAMVKGTGYAEHVTEYGVHWNFFFTLGFLPPLLALLQSIPTGGLNPTALYTLLSLGVGLVYQVVLESTGLQAYVLIGDRSKFGLLGMNKEGISSFAGYLAIFLSGMATGMYVLPSATAATTAAATTTTTTNPRNRLLKNLLIWSTTWICLFATTSEYWGLNVTPSRRLANLPYFLWVTAFNTVQLTAFYLIERFFFDGARESAPGGNYYAFAVPRVLHAVNRNGLAVFLVANLLTGLVNVVVNTLEVGRMGAVGVLVAYLGVVVAVAVGLDWRDVSVKL</sequence>
<evidence type="ECO:0000256" key="2">
    <source>
        <dbReference type="ARBA" id="ARBA00004477"/>
    </source>
</evidence>
<evidence type="ECO:0000256" key="7">
    <source>
        <dbReference type="ARBA" id="ARBA00022989"/>
    </source>
</evidence>
<organism evidence="10 11">
    <name type="scientific">Discina gigas</name>
    <dbReference type="NCBI Taxonomy" id="1032678"/>
    <lineage>
        <taxon>Eukaryota</taxon>
        <taxon>Fungi</taxon>
        <taxon>Dikarya</taxon>
        <taxon>Ascomycota</taxon>
        <taxon>Pezizomycotina</taxon>
        <taxon>Pezizomycetes</taxon>
        <taxon>Pezizales</taxon>
        <taxon>Discinaceae</taxon>
        <taxon>Discina</taxon>
    </lineage>
</organism>
<feature type="transmembrane region" description="Helical" evidence="9">
    <location>
        <begin position="474"/>
        <end position="493"/>
    </location>
</feature>
<feature type="transmembrane region" description="Helical" evidence="9">
    <location>
        <begin position="208"/>
        <end position="227"/>
    </location>
</feature>